<organism evidence="3 4">
    <name type="scientific">Tilletia walkeri</name>
    <dbReference type="NCBI Taxonomy" id="117179"/>
    <lineage>
        <taxon>Eukaryota</taxon>
        <taxon>Fungi</taxon>
        <taxon>Dikarya</taxon>
        <taxon>Basidiomycota</taxon>
        <taxon>Ustilaginomycotina</taxon>
        <taxon>Exobasidiomycetes</taxon>
        <taxon>Tilletiales</taxon>
        <taxon>Tilletiaceae</taxon>
        <taxon>Tilletia</taxon>
    </lineage>
</organism>
<protein>
    <submittedName>
        <fullName evidence="3">Uncharacterized protein</fullName>
    </submittedName>
</protein>
<comment type="caution">
    <text evidence="3">The sequence shown here is derived from an EMBL/GenBank/DDBJ whole genome shotgun (WGS) entry which is preliminary data.</text>
</comment>
<evidence type="ECO:0000313" key="4">
    <source>
        <dbReference type="Proteomes" id="UP000078113"/>
    </source>
</evidence>
<gene>
    <name evidence="3" type="ORF">A4X09_0g7743</name>
</gene>
<dbReference type="Proteomes" id="UP000078113">
    <property type="component" value="Unassembled WGS sequence"/>
</dbReference>
<reference evidence="3" key="2">
    <citation type="journal article" date="2019" name="IMA Fungus">
        <title>Genome sequencing and comparison of five Tilletia species to identify candidate genes for the detection of regulated species infecting wheat.</title>
        <authorList>
            <person name="Nguyen H.D.T."/>
            <person name="Sultana T."/>
            <person name="Kesanakurti P."/>
            <person name="Hambleton S."/>
        </authorList>
    </citation>
    <scope>NUCLEOTIDE SEQUENCE</scope>
    <source>
        <strain evidence="3">DAOMC 236422</strain>
    </source>
</reference>
<proteinExistence type="predicted"/>
<feature type="coiled-coil region" evidence="1">
    <location>
        <begin position="29"/>
        <end position="56"/>
    </location>
</feature>
<name>A0A8X7N1M1_9BASI</name>
<sequence length="121" mass="14165">MESKAQKAARIVEDHVEMERHLIHFKVRHAEFTEKLKRSEERVKEKESKVQEAARIVEGHADTERQLNHFKVQHAEVTEKLKRSEMEAEKRQSDSDQYKDRAASDAVFSLRIQVDSLTTHG</sequence>
<feature type="region of interest" description="Disordered" evidence="2">
    <location>
        <begin position="78"/>
        <end position="102"/>
    </location>
</feature>
<accession>A0A8X7N1M1</accession>
<reference evidence="3" key="1">
    <citation type="submission" date="2016-04" db="EMBL/GenBank/DDBJ databases">
        <authorList>
            <person name="Nguyen H.D."/>
            <person name="Samba Siva P."/>
            <person name="Cullis J."/>
            <person name="Levesque C.A."/>
            <person name="Hambleton S."/>
        </authorList>
    </citation>
    <scope>NUCLEOTIDE SEQUENCE</scope>
    <source>
        <strain evidence="3">DAOMC 236422</strain>
    </source>
</reference>
<keyword evidence="4" id="KW-1185">Reference proteome</keyword>
<evidence type="ECO:0000256" key="2">
    <source>
        <dbReference type="SAM" id="MobiDB-lite"/>
    </source>
</evidence>
<dbReference type="AlphaFoldDB" id="A0A8X7N1M1"/>
<evidence type="ECO:0000313" key="3">
    <source>
        <dbReference type="EMBL" id="KAE8260740.1"/>
    </source>
</evidence>
<keyword evidence="1" id="KW-0175">Coiled coil</keyword>
<evidence type="ECO:0000256" key="1">
    <source>
        <dbReference type="SAM" id="Coils"/>
    </source>
</evidence>
<dbReference type="EMBL" id="LWDG02001115">
    <property type="protein sequence ID" value="KAE8260740.1"/>
    <property type="molecule type" value="Genomic_DNA"/>
</dbReference>